<comment type="caution">
    <text evidence="1">The sequence shown here is derived from an EMBL/GenBank/DDBJ whole genome shotgun (WGS) entry which is preliminary data.</text>
</comment>
<dbReference type="Proteomes" id="UP000585474">
    <property type="component" value="Unassembled WGS sequence"/>
</dbReference>
<dbReference type="Gene3D" id="1.25.40.20">
    <property type="entry name" value="Ankyrin repeat-containing domain"/>
    <property type="match status" value="1"/>
</dbReference>
<accession>A0A7J0FZF9</accession>
<evidence type="ECO:0008006" key="3">
    <source>
        <dbReference type="Google" id="ProtNLM"/>
    </source>
</evidence>
<dbReference type="AlphaFoldDB" id="A0A7J0FZF9"/>
<organism evidence="1 2">
    <name type="scientific">Actinidia rufa</name>
    <dbReference type="NCBI Taxonomy" id="165716"/>
    <lineage>
        <taxon>Eukaryota</taxon>
        <taxon>Viridiplantae</taxon>
        <taxon>Streptophyta</taxon>
        <taxon>Embryophyta</taxon>
        <taxon>Tracheophyta</taxon>
        <taxon>Spermatophyta</taxon>
        <taxon>Magnoliopsida</taxon>
        <taxon>eudicotyledons</taxon>
        <taxon>Gunneridae</taxon>
        <taxon>Pentapetalae</taxon>
        <taxon>asterids</taxon>
        <taxon>Ericales</taxon>
        <taxon>Actinidiaceae</taxon>
        <taxon>Actinidia</taxon>
    </lineage>
</organism>
<dbReference type="OrthoDB" id="1923662at2759"/>
<dbReference type="PANTHER" id="PTHR24121">
    <property type="entry name" value="NO MECHANORECEPTOR POTENTIAL C, ISOFORM D-RELATED"/>
    <property type="match status" value="1"/>
</dbReference>
<gene>
    <name evidence="1" type="ORF">Acr_15g0019260</name>
</gene>
<evidence type="ECO:0000313" key="2">
    <source>
        <dbReference type="Proteomes" id="UP000585474"/>
    </source>
</evidence>
<dbReference type="InterPro" id="IPR036770">
    <property type="entry name" value="Ankyrin_rpt-contain_sf"/>
</dbReference>
<keyword evidence="2" id="KW-1185">Reference proteome</keyword>
<dbReference type="EMBL" id="BJWL01000015">
    <property type="protein sequence ID" value="GFZ03318.1"/>
    <property type="molecule type" value="Genomic_DNA"/>
</dbReference>
<sequence length="299" mass="34667">MALSISDEKLNSKLYEAVIEGKDDKVVELCKETPEGPLHVVTTSNKAIRVAEEMLRKASKLLSMRNEYGETALFCAARYGKKKMFEFLDAEVYRVFPGEGQEEEERKAFYEKNDKTTILHATILTGHFGVRIEDISETEEGESCYRVPLWEEDTESAIDQSKSKMHKYGVPSFTSMAKRLGKRKTLRPLKLHCCWPLRNAFWRSLRKILTVYPQAVEHIDDQGHNILHIAIKYRQIRILDFVEKLTIPMTRLIRKIDNNGNTIYCVWLGIKEDNHDHNDMRSPALLLREHLLLFEVALV</sequence>
<dbReference type="PANTHER" id="PTHR24121:SF20">
    <property type="entry name" value="TONSOKU-LIKE PROTEIN"/>
    <property type="match status" value="1"/>
</dbReference>
<dbReference type="SUPFAM" id="SSF140860">
    <property type="entry name" value="Pseudo ankyrin repeat-like"/>
    <property type="match status" value="1"/>
</dbReference>
<evidence type="ECO:0000313" key="1">
    <source>
        <dbReference type="EMBL" id="GFZ03318.1"/>
    </source>
</evidence>
<proteinExistence type="predicted"/>
<protein>
    <recommendedName>
        <fullName evidence="3">Ankyrin repeat family protein</fullName>
    </recommendedName>
</protein>
<name>A0A7J0FZF9_9ERIC</name>
<reference evidence="1 2" key="1">
    <citation type="submission" date="2019-07" db="EMBL/GenBank/DDBJ databases">
        <title>De Novo Assembly of kiwifruit Actinidia rufa.</title>
        <authorList>
            <person name="Sugita-Konishi S."/>
            <person name="Sato K."/>
            <person name="Mori E."/>
            <person name="Abe Y."/>
            <person name="Kisaki G."/>
            <person name="Hamano K."/>
            <person name="Suezawa K."/>
            <person name="Otani M."/>
            <person name="Fukuda T."/>
            <person name="Manabe T."/>
            <person name="Gomi K."/>
            <person name="Tabuchi M."/>
            <person name="Akimitsu K."/>
            <person name="Kataoka I."/>
        </authorList>
    </citation>
    <scope>NUCLEOTIDE SEQUENCE [LARGE SCALE GENOMIC DNA]</scope>
    <source>
        <strain evidence="2">cv. Fuchu</strain>
    </source>
</reference>